<evidence type="ECO:0000256" key="5">
    <source>
        <dbReference type="ARBA" id="ARBA00023040"/>
    </source>
</evidence>
<evidence type="ECO:0000256" key="9">
    <source>
        <dbReference type="SAM" id="Phobius"/>
    </source>
</evidence>
<evidence type="ECO:0000256" key="1">
    <source>
        <dbReference type="ARBA" id="ARBA00004141"/>
    </source>
</evidence>
<dbReference type="InterPro" id="IPR000611">
    <property type="entry name" value="NPY_rcpt"/>
</dbReference>
<evidence type="ECO:0000256" key="4">
    <source>
        <dbReference type="ARBA" id="ARBA00022989"/>
    </source>
</evidence>
<dbReference type="GO" id="GO:0005886">
    <property type="term" value="C:plasma membrane"/>
    <property type="evidence" value="ECO:0007669"/>
    <property type="project" value="TreeGrafter"/>
</dbReference>
<dbReference type="InterPro" id="IPR017452">
    <property type="entry name" value="GPCR_Rhodpsn_7TM"/>
</dbReference>
<dbReference type="GO" id="GO:0004983">
    <property type="term" value="F:neuropeptide Y receptor activity"/>
    <property type="evidence" value="ECO:0007669"/>
    <property type="project" value="InterPro"/>
</dbReference>
<keyword evidence="6 9" id="KW-0472">Membrane</keyword>
<evidence type="ECO:0000313" key="11">
    <source>
        <dbReference type="EMBL" id="OWF44383.1"/>
    </source>
</evidence>
<dbReference type="PRINTS" id="PR00237">
    <property type="entry name" value="GPCRRHODOPSN"/>
</dbReference>
<keyword evidence="4 9" id="KW-1133">Transmembrane helix</keyword>
<dbReference type="Proteomes" id="UP000242188">
    <property type="component" value="Unassembled WGS sequence"/>
</dbReference>
<feature type="transmembrane region" description="Helical" evidence="9">
    <location>
        <begin position="84"/>
        <end position="104"/>
    </location>
</feature>
<feature type="transmembrane region" description="Helical" evidence="9">
    <location>
        <begin position="163"/>
        <end position="183"/>
    </location>
</feature>
<dbReference type="PROSITE" id="PS50262">
    <property type="entry name" value="G_PROTEIN_RECEP_F1_2"/>
    <property type="match status" value="1"/>
</dbReference>
<proteinExistence type="inferred from homology"/>
<reference evidence="11 12" key="1">
    <citation type="journal article" date="2017" name="Nat. Ecol. Evol.">
        <title>Scallop genome provides insights into evolution of bilaterian karyotype and development.</title>
        <authorList>
            <person name="Wang S."/>
            <person name="Zhang J."/>
            <person name="Jiao W."/>
            <person name="Li J."/>
            <person name="Xun X."/>
            <person name="Sun Y."/>
            <person name="Guo X."/>
            <person name="Huan P."/>
            <person name="Dong B."/>
            <person name="Zhang L."/>
            <person name="Hu X."/>
            <person name="Sun X."/>
            <person name="Wang J."/>
            <person name="Zhao C."/>
            <person name="Wang Y."/>
            <person name="Wang D."/>
            <person name="Huang X."/>
            <person name="Wang R."/>
            <person name="Lv J."/>
            <person name="Li Y."/>
            <person name="Zhang Z."/>
            <person name="Liu B."/>
            <person name="Lu W."/>
            <person name="Hui Y."/>
            <person name="Liang J."/>
            <person name="Zhou Z."/>
            <person name="Hou R."/>
            <person name="Li X."/>
            <person name="Liu Y."/>
            <person name="Li H."/>
            <person name="Ning X."/>
            <person name="Lin Y."/>
            <person name="Zhao L."/>
            <person name="Xing Q."/>
            <person name="Dou J."/>
            <person name="Li Y."/>
            <person name="Mao J."/>
            <person name="Guo H."/>
            <person name="Dou H."/>
            <person name="Li T."/>
            <person name="Mu C."/>
            <person name="Jiang W."/>
            <person name="Fu Q."/>
            <person name="Fu X."/>
            <person name="Miao Y."/>
            <person name="Liu J."/>
            <person name="Yu Q."/>
            <person name="Li R."/>
            <person name="Liao H."/>
            <person name="Li X."/>
            <person name="Kong Y."/>
            <person name="Jiang Z."/>
            <person name="Chourrout D."/>
            <person name="Li R."/>
            <person name="Bao Z."/>
        </authorList>
    </citation>
    <scope>NUCLEOTIDE SEQUENCE [LARGE SCALE GENOMIC DNA]</scope>
    <source>
        <strain evidence="11 12">PY_sf001</strain>
    </source>
</reference>
<sequence length="381" mass="43735">MANINFTSKPMEGSTRFSNDSFCYFNVSGNCSNVTEQYDLIHPVPQIVVPILFAILMLTGVVGNGTLIYTVLRNKSMRNVPNILIVNLSAGDLLLLLMSAPFSATVFILESYPFGELICKMNEYLQTLSAGVSILTLTALSGDRYVAIMYPMSKHKGKPTLKTSIAVAFIWIISAIFAIPDAISFNIQYMGVYYCQAYPYVWREWYGKTHCLFRFFTLFLIPLIIIGTFYCLMARILVKSSRQMPCEATKGPGQSQQQQRQIEARMKVARVVLSFVLLFVVCWLPRHIYLLWFHWGTSDFSDFWVWFKLFGFCLTYVYSCVNPYALYFLSSQFRKYYNRYLFRCCPKSYRLRDSNGSGLQSYSTVRRGSTSLTMVKSNSEM</sequence>
<gene>
    <name evidence="11" type="ORF">KP79_PYT07765</name>
</gene>
<comment type="subcellular location">
    <subcellularLocation>
        <location evidence="1">Membrane</location>
        <topology evidence="1">Multi-pass membrane protein</topology>
    </subcellularLocation>
</comment>
<dbReference type="PRINTS" id="PR01012">
    <property type="entry name" value="NRPEPTIDEYR"/>
</dbReference>
<evidence type="ECO:0000256" key="3">
    <source>
        <dbReference type="ARBA" id="ARBA00022692"/>
    </source>
</evidence>
<feature type="domain" description="G-protein coupled receptors family 1 profile" evidence="10">
    <location>
        <begin position="63"/>
        <end position="326"/>
    </location>
</feature>
<dbReference type="AlphaFoldDB" id="A0A210Q6L8"/>
<evidence type="ECO:0000256" key="8">
    <source>
        <dbReference type="ARBA" id="ARBA00023224"/>
    </source>
</evidence>
<evidence type="ECO:0000256" key="7">
    <source>
        <dbReference type="ARBA" id="ARBA00023170"/>
    </source>
</evidence>
<dbReference type="PANTHER" id="PTHR45695">
    <property type="entry name" value="LEUCOKININ RECEPTOR-RELATED"/>
    <property type="match status" value="1"/>
</dbReference>
<evidence type="ECO:0000256" key="6">
    <source>
        <dbReference type="ARBA" id="ARBA00023136"/>
    </source>
</evidence>
<accession>A0A210Q6L8</accession>
<feature type="transmembrane region" description="Helical" evidence="9">
    <location>
        <begin position="212"/>
        <end position="233"/>
    </location>
</feature>
<name>A0A210Q6L8_MIZYE</name>
<keyword evidence="8" id="KW-0807">Transducer</keyword>
<dbReference type="InterPro" id="IPR000276">
    <property type="entry name" value="GPCR_Rhodpsn"/>
</dbReference>
<evidence type="ECO:0000256" key="2">
    <source>
        <dbReference type="ARBA" id="ARBA00010663"/>
    </source>
</evidence>
<dbReference type="SUPFAM" id="SSF81321">
    <property type="entry name" value="Family A G protein-coupled receptor-like"/>
    <property type="match status" value="1"/>
</dbReference>
<keyword evidence="7 11" id="KW-0675">Receptor</keyword>
<evidence type="ECO:0000259" key="10">
    <source>
        <dbReference type="PROSITE" id="PS50262"/>
    </source>
</evidence>
<keyword evidence="12" id="KW-1185">Reference proteome</keyword>
<feature type="transmembrane region" description="Helical" evidence="9">
    <location>
        <begin position="124"/>
        <end position="142"/>
    </location>
</feature>
<feature type="transmembrane region" description="Helical" evidence="9">
    <location>
        <begin position="309"/>
        <end position="329"/>
    </location>
</feature>
<evidence type="ECO:0000313" key="12">
    <source>
        <dbReference type="Proteomes" id="UP000242188"/>
    </source>
</evidence>
<dbReference type="OrthoDB" id="10049706at2759"/>
<dbReference type="Gene3D" id="1.20.1070.10">
    <property type="entry name" value="Rhodopsin 7-helix transmembrane proteins"/>
    <property type="match status" value="1"/>
</dbReference>
<dbReference type="PANTHER" id="PTHR45695:SF26">
    <property type="entry name" value="NEUROPEPTIDE CCHAMIDE-1 RECEPTOR"/>
    <property type="match status" value="1"/>
</dbReference>
<dbReference type="Pfam" id="PF00001">
    <property type="entry name" value="7tm_1"/>
    <property type="match status" value="1"/>
</dbReference>
<protein>
    <submittedName>
        <fullName evidence="11">Neuromedin-B receptor</fullName>
    </submittedName>
</protein>
<dbReference type="EMBL" id="NEDP02004790">
    <property type="protein sequence ID" value="OWF44383.1"/>
    <property type="molecule type" value="Genomic_DNA"/>
</dbReference>
<keyword evidence="3 9" id="KW-0812">Transmembrane</keyword>
<feature type="transmembrane region" description="Helical" evidence="9">
    <location>
        <begin position="47"/>
        <end position="72"/>
    </location>
</feature>
<comment type="similarity">
    <text evidence="2">Belongs to the G-protein coupled receptor 1 family.</text>
</comment>
<feature type="transmembrane region" description="Helical" evidence="9">
    <location>
        <begin position="268"/>
        <end position="289"/>
    </location>
</feature>
<keyword evidence="5" id="KW-0297">G-protein coupled receptor</keyword>
<comment type="caution">
    <text evidence="11">The sequence shown here is derived from an EMBL/GenBank/DDBJ whole genome shotgun (WGS) entry which is preliminary data.</text>
</comment>
<organism evidence="11 12">
    <name type="scientific">Mizuhopecten yessoensis</name>
    <name type="common">Japanese scallop</name>
    <name type="synonym">Patinopecten yessoensis</name>
    <dbReference type="NCBI Taxonomy" id="6573"/>
    <lineage>
        <taxon>Eukaryota</taxon>
        <taxon>Metazoa</taxon>
        <taxon>Spiralia</taxon>
        <taxon>Lophotrochozoa</taxon>
        <taxon>Mollusca</taxon>
        <taxon>Bivalvia</taxon>
        <taxon>Autobranchia</taxon>
        <taxon>Pteriomorphia</taxon>
        <taxon>Pectinida</taxon>
        <taxon>Pectinoidea</taxon>
        <taxon>Pectinidae</taxon>
        <taxon>Mizuhopecten</taxon>
    </lineage>
</organism>